<dbReference type="Proteomes" id="UP000051802">
    <property type="component" value="Unassembled WGS sequence"/>
</dbReference>
<keyword evidence="1" id="KW-0808">Transferase</keyword>
<evidence type="ECO:0000256" key="5">
    <source>
        <dbReference type="RuleBase" id="RU004046"/>
    </source>
</evidence>
<name>A0A0R0B6W3_9GAMM</name>
<organism evidence="6 7">
    <name type="scientific">Stenotrophomonas panacihumi</name>
    <dbReference type="NCBI Taxonomy" id="676599"/>
    <lineage>
        <taxon>Bacteria</taxon>
        <taxon>Pseudomonadati</taxon>
        <taxon>Pseudomonadota</taxon>
        <taxon>Gammaproteobacteria</taxon>
        <taxon>Lysobacterales</taxon>
        <taxon>Lysobacteraceae</taxon>
        <taxon>Stenotrophomonas</taxon>
    </lineage>
</organism>
<reference evidence="6 7" key="1">
    <citation type="submission" date="2015-10" db="EMBL/GenBank/DDBJ databases">
        <title>Genome sequencing and analysis of members of genus Stenotrophomonas.</title>
        <authorList>
            <person name="Patil P.P."/>
            <person name="Midha S."/>
            <person name="Patil P.B."/>
        </authorList>
    </citation>
    <scope>NUCLEOTIDE SEQUENCE [LARGE SCALE GENOMIC DNA]</scope>
    <source>
        <strain evidence="6 7">JCM 16536</strain>
    </source>
</reference>
<dbReference type="STRING" id="676599.ARC20_02375"/>
<dbReference type="GO" id="GO:0004340">
    <property type="term" value="F:glucokinase activity"/>
    <property type="evidence" value="ECO:0007669"/>
    <property type="project" value="InterPro"/>
</dbReference>
<gene>
    <name evidence="6" type="ORF">ARC20_02375</name>
</gene>
<keyword evidence="3" id="KW-0418">Kinase</keyword>
<evidence type="ECO:0000256" key="1">
    <source>
        <dbReference type="ARBA" id="ARBA00022679"/>
    </source>
</evidence>
<dbReference type="GO" id="GO:0006096">
    <property type="term" value="P:glycolytic process"/>
    <property type="evidence" value="ECO:0007669"/>
    <property type="project" value="InterPro"/>
</dbReference>
<dbReference type="GO" id="GO:0005524">
    <property type="term" value="F:ATP binding"/>
    <property type="evidence" value="ECO:0007669"/>
    <property type="project" value="UniProtKB-KW"/>
</dbReference>
<evidence type="ECO:0000313" key="6">
    <source>
        <dbReference type="EMBL" id="KRG49172.1"/>
    </source>
</evidence>
<evidence type="ECO:0000313" key="7">
    <source>
        <dbReference type="Proteomes" id="UP000051802"/>
    </source>
</evidence>
<keyword evidence="2" id="KW-0547">Nucleotide-binding</keyword>
<evidence type="ECO:0000256" key="2">
    <source>
        <dbReference type="ARBA" id="ARBA00022741"/>
    </source>
</evidence>
<dbReference type="PANTHER" id="PTHR47690:SF1">
    <property type="entry name" value="GLUCOKINASE"/>
    <property type="match status" value="1"/>
</dbReference>
<dbReference type="Pfam" id="PF02685">
    <property type="entry name" value="Glucokinase"/>
    <property type="match status" value="1"/>
</dbReference>
<dbReference type="InterPro" id="IPR003836">
    <property type="entry name" value="Glucokinase"/>
</dbReference>
<comment type="similarity">
    <text evidence="5">Belongs to the bacterial glucokinase family.</text>
</comment>
<evidence type="ECO:0000256" key="4">
    <source>
        <dbReference type="ARBA" id="ARBA00022840"/>
    </source>
</evidence>
<comment type="caution">
    <text evidence="6">The sequence shown here is derived from an EMBL/GenBank/DDBJ whole genome shotgun (WGS) entry which is preliminary data.</text>
</comment>
<proteinExistence type="inferred from homology"/>
<dbReference type="Gene3D" id="3.30.420.40">
    <property type="match status" value="1"/>
</dbReference>
<dbReference type="AlphaFoldDB" id="A0A0R0B6W3"/>
<evidence type="ECO:0008006" key="8">
    <source>
        <dbReference type="Google" id="ProtNLM"/>
    </source>
</evidence>
<keyword evidence="7" id="KW-1185">Reference proteome</keyword>
<protein>
    <recommendedName>
        <fullName evidence="8">Glucokinase</fullName>
    </recommendedName>
</protein>
<dbReference type="RefSeq" id="WP_057642563.1">
    <property type="nucleotide sequence ID" value="NZ_LLXU01000002.1"/>
</dbReference>
<dbReference type="CDD" id="cd24008">
    <property type="entry name" value="ASKHA_NBD_GLK"/>
    <property type="match status" value="1"/>
</dbReference>
<sequence>MHDAVPPPAPASTASHVEADLREDVTALRPGQRFIAADVGGTHARLGVVHMTAEGRVAIEAFHQYACAGYASLAAILRDFTTRSEASAAHAVVAIAGRLDGDVLVNANLPWPVSVSHTRREAGLGTLALMNDFEAVACAMPYIEPEAMSRVCGPARAAPGAAVVLGPGTGLGTALRLPGPPAQVLASEAGHAALAVGNAREVAVLEKLLQRWPHVDNERVLSGPGLVNTYRALCELDGVQATLADPADISAAAQDAGDAQAVETLRIFCALLGSLAGDLAVTFGASAVYLAGGIPAQIKPQLLDGTFAARFANKGVLAPVLAHVPVWLVDHGQLGLVGAAAWYQQRHRPSHGAH</sequence>
<dbReference type="PANTHER" id="PTHR47690">
    <property type="entry name" value="GLUCOKINASE"/>
    <property type="match status" value="1"/>
</dbReference>
<keyword evidence="4" id="KW-0067">ATP-binding</keyword>
<dbReference type="GO" id="GO:0005829">
    <property type="term" value="C:cytosol"/>
    <property type="evidence" value="ECO:0007669"/>
    <property type="project" value="TreeGrafter"/>
</dbReference>
<dbReference type="NCBIfam" id="NF009073">
    <property type="entry name" value="PRK12408.1"/>
    <property type="match status" value="1"/>
</dbReference>
<evidence type="ECO:0000256" key="3">
    <source>
        <dbReference type="ARBA" id="ARBA00022777"/>
    </source>
</evidence>
<dbReference type="GO" id="GO:0005536">
    <property type="term" value="F:D-glucose binding"/>
    <property type="evidence" value="ECO:0007669"/>
    <property type="project" value="InterPro"/>
</dbReference>
<dbReference type="OrthoDB" id="9800595at2"/>
<dbReference type="EMBL" id="LLXU01000002">
    <property type="protein sequence ID" value="KRG49172.1"/>
    <property type="molecule type" value="Genomic_DNA"/>
</dbReference>
<accession>A0A0R0B6W3</accession>
<dbReference type="InterPro" id="IPR050201">
    <property type="entry name" value="Bacterial_glucokinase"/>
</dbReference>
<dbReference type="SUPFAM" id="SSF53067">
    <property type="entry name" value="Actin-like ATPase domain"/>
    <property type="match status" value="1"/>
</dbReference>
<dbReference type="InterPro" id="IPR043129">
    <property type="entry name" value="ATPase_NBD"/>
</dbReference>
<dbReference type="Gene3D" id="3.40.367.20">
    <property type="match status" value="1"/>
</dbReference>